<dbReference type="InterPro" id="IPR019734">
    <property type="entry name" value="TPR_rpt"/>
</dbReference>
<evidence type="ECO:0000313" key="3">
    <source>
        <dbReference type="Proteomes" id="UP000268372"/>
    </source>
</evidence>
<dbReference type="RefSeq" id="WP_124899104.1">
    <property type="nucleotide sequence ID" value="NZ_RQTJ01000010.1"/>
</dbReference>
<dbReference type="SUPFAM" id="SSF48452">
    <property type="entry name" value="TPR-like"/>
    <property type="match status" value="1"/>
</dbReference>
<sequence length="135" mass="16147">MELEKSEKNNELVLGSLGIVYMDLKQYELSEQKLKKALDLKPDFINNWFNLATLYERMKNYEDAGITMQKAENLYKTEQEEFLYYIQRAFLNYKLNNCEKALKFCEKIINSNFDEYYINNAQGAYDEIKEKCVEK</sequence>
<dbReference type="Gene3D" id="1.25.40.10">
    <property type="entry name" value="Tetratricopeptide repeat domain"/>
    <property type="match status" value="1"/>
</dbReference>
<dbReference type="InterPro" id="IPR011990">
    <property type="entry name" value="TPR-like_helical_dom_sf"/>
</dbReference>
<dbReference type="EMBL" id="RQTJ01000010">
    <property type="protein sequence ID" value="RRA95280.1"/>
    <property type="molecule type" value="Genomic_DNA"/>
</dbReference>
<dbReference type="PANTHER" id="PTHR12558">
    <property type="entry name" value="CELL DIVISION CYCLE 16,23,27"/>
    <property type="match status" value="1"/>
</dbReference>
<gene>
    <name evidence="2" type="ORF">EG242_06570</name>
</gene>
<dbReference type="AlphaFoldDB" id="A0A3P1B293"/>
<dbReference type="OrthoDB" id="9780183at2"/>
<proteinExistence type="predicted"/>
<evidence type="ECO:0000313" key="2">
    <source>
        <dbReference type="EMBL" id="RRA95280.1"/>
    </source>
</evidence>
<reference evidence="2 3" key="1">
    <citation type="submission" date="2018-11" db="EMBL/GenBank/DDBJ databases">
        <title>Flavobacterium sp. nov., YIM 102796 draft genome.</title>
        <authorList>
            <person name="Li G."/>
            <person name="Jiang Y."/>
        </authorList>
    </citation>
    <scope>NUCLEOTIDE SEQUENCE [LARGE SCALE GENOMIC DNA]</scope>
    <source>
        <strain evidence="2 3">YIM 102796</strain>
    </source>
</reference>
<name>A0A3P1B293_9FLAO</name>
<keyword evidence="1" id="KW-0802">TPR repeat</keyword>
<dbReference type="PROSITE" id="PS50005">
    <property type="entry name" value="TPR"/>
    <property type="match status" value="1"/>
</dbReference>
<organism evidence="2 3">
    <name type="scientific">Paenimyroides viscosum</name>
    <dbReference type="NCBI Taxonomy" id="2488729"/>
    <lineage>
        <taxon>Bacteria</taxon>
        <taxon>Pseudomonadati</taxon>
        <taxon>Bacteroidota</taxon>
        <taxon>Flavobacteriia</taxon>
        <taxon>Flavobacteriales</taxon>
        <taxon>Flavobacteriaceae</taxon>
        <taxon>Paenimyroides</taxon>
    </lineage>
</organism>
<dbReference type="Proteomes" id="UP000268372">
    <property type="component" value="Unassembled WGS sequence"/>
</dbReference>
<accession>A0A3P1B293</accession>
<dbReference type="SMART" id="SM00028">
    <property type="entry name" value="TPR"/>
    <property type="match status" value="3"/>
</dbReference>
<dbReference type="Pfam" id="PF25058">
    <property type="entry name" value="ARM_TT21"/>
    <property type="match status" value="1"/>
</dbReference>
<dbReference type="PANTHER" id="PTHR12558:SF13">
    <property type="entry name" value="CELL DIVISION CYCLE PROTEIN 27 HOMOLOG"/>
    <property type="match status" value="1"/>
</dbReference>
<comment type="caution">
    <text evidence="2">The sequence shown here is derived from an EMBL/GenBank/DDBJ whole genome shotgun (WGS) entry which is preliminary data.</text>
</comment>
<feature type="repeat" description="TPR" evidence="1">
    <location>
        <begin position="11"/>
        <end position="44"/>
    </location>
</feature>
<keyword evidence="3" id="KW-1185">Reference proteome</keyword>
<evidence type="ECO:0000256" key="1">
    <source>
        <dbReference type="PROSITE-ProRule" id="PRU00339"/>
    </source>
</evidence>
<protein>
    <submittedName>
        <fullName evidence="2">Uncharacterized protein</fullName>
    </submittedName>
</protein>